<keyword evidence="4 8" id="KW-0812">Transmembrane</keyword>
<dbReference type="STRING" id="69771.A0A1V6PIK2"/>
<dbReference type="OMA" id="TWTMDNR"/>
<feature type="transmembrane region" description="Helical" evidence="8">
    <location>
        <begin position="137"/>
        <end position="158"/>
    </location>
</feature>
<dbReference type="Pfam" id="PF07690">
    <property type="entry name" value="MFS_1"/>
    <property type="match status" value="1"/>
</dbReference>
<evidence type="ECO:0000256" key="1">
    <source>
        <dbReference type="ARBA" id="ARBA00004141"/>
    </source>
</evidence>
<proteinExistence type="inferred from homology"/>
<reference evidence="11" key="1">
    <citation type="journal article" date="2017" name="Nat. Microbiol.">
        <title>Global analysis of biosynthetic gene clusters reveals vast potential of secondary metabolite production in Penicillium species.</title>
        <authorList>
            <person name="Nielsen J.C."/>
            <person name="Grijseels S."/>
            <person name="Prigent S."/>
            <person name="Ji B."/>
            <person name="Dainat J."/>
            <person name="Nielsen K.F."/>
            <person name="Frisvad J.C."/>
            <person name="Workman M."/>
            <person name="Nielsen J."/>
        </authorList>
    </citation>
    <scope>NUCLEOTIDE SEQUENCE [LARGE SCALE GENOMIC DNA]</scope>
    <source>
        <strain evidence="11">IBT 11843</strain>
    </source>
</reference>
<dbReference type="Proteomes" id="UP000191522">
    <property type="component" value="Unassembled WGS sequence"/>
</dbReference>
<protein>
    <recommendedName>
        <fullName evidence="9">Major facilitator superfamily (MFS) profile domain-containing protein</fullName>
    </recommendedName>
</protein>
<keyword evidence="11" id="KW-1185">Reference proteome</keyword>
<name>A0A1V6PIK2_PENDC</name>
<feature type="transmembrane region" description="Helical" evidence="8">
    <location>
        <begin position="164"/>
        <end position="186"/>
    </location>
</feature>
<feature type="transmembrane region" description="Helical" evidence="8">
    <location>
        <begin position="464"/>
        <end position="486"/>
    </location>
</feature>
<keyword evidence="6 8" id="KW-0472">Membrane</keyword>
<dbReference type="FunFam" id="1.20.1250.20:FF:000018">
    <property type="entry name" value="MFS transporter permease"/>
    <property type="match status" value="1"/>
</dbReference>
<gene>
    <name evidence="10" type="ORF">PENDEC_c004G00952</name>
</gene>
<dbReference type="InterPro" id="IPR011701">
    <property type="entry name" value="MFS"/>
</dbReference>
<evidence type="ECO:0000256" key="8">
    <source>
        <dbReference type="SAM" id="Phobius"/>
    </source>
</evidence>
<comment type="caution">
    <text evidence="10">The sequence shown here is derived from an EMBL/GenBank/DDBJ whole genome shotgun (WGS) entry which is preliminary data.</text>
</comment>
<dbReference type="GO" id="GO:0016020">
    <property type="term" value="C:membrane"/>
    <property type="evidence" value="ECO:0007669"/>
    <property type="project" value="UniProtKB-SubCell"/>
</dbReference>
<dbReference type="PANTHER" id="PTHR43791">
    <property type="entry name" value="PERMEASE-RELATED"/>
    <property type="match status" value="1"/>
</dbReference>
<dbReference type="PANTHER" id="PTHR43791:SF27">
    <property type="entry name" value="TRANSPORTER, PUTATIVE (AFU_ORTHOLOGUE AFUA_2G15730)-RELATED"/>
    <property type="match status" value="1"/>
</dbReference>
<dbReference type="Gene3D" id="1.20.1250.20">
    <property type="entry name" value="MFS general substrate transporter like domains"/>
    <property type="match status" value="2"/>
</dbReference>
<evidence type="ECO:0000256" key="6">
    <source>
        <dbReference type="ARBA" id="ARBA00023136"/>
    </source>
</evidence>
<dbReference type="InterPro" id="IPR020846">
    <property type="entry name" value="MFS_dom"/>
</dbReference>
<evidence type="ECO:0000313" key="11">
    <source>
        <dbReference type="Proteomes" id="UP000191522"/>
    </source>
</evidence>
<dbReference type="AlphaFoldDB" id="A0A1V6PIK2"/>
<accession>A0A1V6PIK2</accession>
<evidence type="ECO:0000256" key="4">
    <source>
        <dbReference type="ARBA" id="ARBA00022692"/>
    </source>
</evidence>
<evidence type="ECO:0000256" key="7">
    <source>
        <dbReference type="SAM" id="MobiDB-lite"/>
    </source>
</evidence>
<feature type="transmembrane region" description="Helical" evidence="8">
    <location>
        <begin position="340"/>
        <end position="358"/>
    </location>
</feature>
<evidence type="ECO:0000256" key="2">
    <source>
        <dbReference type="ARBA" id="ARBA00008335"/>
    </source>
</evidence>
<evidence type="ECO:0000259" key="9">
    <source>
        <dbReference type="PROSITE" id="PS50850"/>
    </source>
</evidence>
<evidence type="ECO:0000256" key="3">
    <source>
        <dbReference type="ARBA" id="ARBA00022448"/>
    </source>
</evidence>
<feature type="domain" description="Major facilitator superfamily (MFS) profile" evidence="9">
    <location>
        <begin position="72"/>
        <end position="495"/>
    </location>
</feature>
<dbReference type="FunFam" id="1.20.1250.20:FF:000013">
    <property type="entry name" value="MFS general substrate transporter"/>
    <property type="match status" value="1"/>
</dbReference>
<keyword evidence="3" id="KW-0813">Transport</keyword>
<feature type="transmembrane region" description="Helical" evidence="8">
    <location>
        <begin position="198"/>
        <end position="218"/>
    </location>
</feature>
<feature type="transmembrane region" description="Helical" evidence="8">
    <location>
        <begin position="402"/>
        <end position="424"/>
    </location>
</feature>
<keyword evidence="5 8" id="KW-1133">Transmembrane helix</keyword>
<feature type="transmembrane region" description="Helical" evidence="8">
    <location>
        <begin position="230"/>
        <end position="252"/>
    </location>
</feature>
<dbReference type="SUPFAM" id="SSF103473">
    <property type="entry name" value="MFS general substrate transporter"/>
    <property type="match status" value="1"/>
</dbReference>
<feature type="transmembrane region" description="Helical" evidence="8">
    <location>
        <begin position="111"/>
        <end position="130"/>
    </location>
</feature>
<feature type="region of interest" description="Disordered" evidence="7">
    <location>
        <begin position="1"/>
        <end position="52"/>
    </location>
</feature>
<dbReference type="OrthoDB" id="2985014at2759"/>
<organism evidence="10 11">
    <name type="scientific">Penicillium decumbens</name>
    <dbReference type="NCBI Taxonomy" id="69771"/>
    <lineage>
        <taxon>Eukaryota</taxon>
        <taxon>Fungi</taxon>
        <taxon>Dikarya</taxon>
        <taxon>Ascomycota</taxon>
        <taxon>Pezizomycotina</taxon>
        <taxon>Eurotiomycetes</taxon>
        <taxon>Eurotiomycetidae</taxon>
        <taxon>Eurotiales</taxon>
        <taxon>Aspergillaceae</taxon>
        <taxon>Penicillium</taxon>
    </lineage>
</organism>
<dbReference type="GO" id="GO:0022857">
    <property type="term" value="F:transmembrane transporter activity"/>
    <property type="evidence" value="ECO:0007669"/>
    <property type="project" value="InterPro"/>
</dbReference>
<feature type="transmembrane region" description="Helical" evidence="8">
    <location>
        <begin position="303"/>
        <end position="328"/>
    </location>
</feature>
<evidence type="ECO:0000313" key="10">
    <source>
        <dbReference type="EMBL" id="OQD76537.1"/>
    </source>
</evidence>
<dbReference type="EMBL" id="MDYL01000004">
    <property type="protein sequence ID" value="OQD76537.1"/>
    <property type="molecule type" value="Genomic_DNA"/>
</dbReference>
<feature type="transmembrane region" description="Helical" evidence="8">
    <location>
        <begin position="436"/>
        <end position="458"/>
    </location>
</feature>
<comment type="subcellular location">
    <subcellularLocation>
        <location evidence="1">Membrane</location>
        <topology evidence="1">Multi-pass membrane protein</topology>
    </subcellularLocation>
</comment>
<evidence type="ECO:0000256" key="5">
    <source>
        <dbReference type="ARBA" id="ARBA00022989"/>
    </source>
</evidence>
<dbReference type="InterPro" id="IPR036259">
    <property type="entry name" value="MFS_trans_sf"/>
</dbReference>
<sequence length="538" mass="59924">MSNLGKSPAGQLRLQTDFGDRVEVGGPVEETNQENGYESGEELEGKGSRTAATPKCTLEEEREVVRSFDRRLVPFLALLYLLSFLDRSNIGNAKIAGLEEELQLSSSQYEWLLTAFYITYILFEWMTLMYRLVPPHMYISLCVFGWGLIASFQCLATSFEGLVILRALLGITEAAFGPGIPFYLSLFYRRQELAFRNGLFISAAPLATSFASTLAWLIVKCSNDGPISPWRTLFLVEGFPSVIVAVFAWVLIPDSPGRARFLSRRQRVVARLRLGENKSDYQNSPEKPFNWREIVKTASDPKAYMAAFMFFSCNVAFSSMPVFLPTIIKDMGYSTLHSQALSAPPYIVAFIVVLATAYASDRSRSRSSYLIAHALISSAAYFAIAATGYFHTHLSPSLHTFIRYFCVYPATSGFFSAITLIITWSMDNRVEKEGKGASIAILNIIGQCGPLLGTRLYPQSDGPWYIRGMAICSFFMVVVAILAVVLRVLLQRANRVNDVVSVHQGPQGLGEERDELMGGGRRDDLEGHTGDLRFVYII</sequence>
<feature type="transmembrane region" description="Helical" evidence="8">
    <location>
        <begin position="370"/>
        <end position="390"/>
    </location>
</feature>
<dbReference type="PROSITE" id="PS50850">
    <property type="entry name" value="MFS"/>
    <property type="match status" value="1"/>
</dbReference>
<comment type="similarity">
    <text evidence="2">Belongs to the major facilitator superfamily.</text>
</comment>